<feature type="compositionally biased region" description="Low complexity" evidence="1">
    <location>
        <begin position="499"/>
        <end position="515"/>
    </location>
</feature>
<dbReference type="InterPro" id="IPR019021">
    <property type="entry name" value="Mms22"/>
</dbReference>
<feature type="region of interest" description="Disordered" evidence="1">
    <location>
        <begin position="271"/>
        <end position="290"/>
    </location>
</feature>
<dbReference type="Proteomes" id="UP000193498">
    <property type="component" value="Unassembled WGS sequence"/>
</dbReference>
<protein>
    <recommendedName>
        <fullName evidence="4">Mus7/MMS22 family-domain-containing protein</fullName>
    </recommendedName>
</protein>
<reference evidence="2 3" key="1">
    <citation type="submission" date="2016-07" db="EMBL/GenBank/DDBJ databases">
        <title>Pervasive Adenine N6-methylation of Active Genes in Fungi.</title>
        <authorList>
            <consortium name="DOE Joint Genome Institute"/>
            <person name="Mondo S.J."/>
            <person name="Dannebaum R.O."/>
            <person name="Kuo R.C."/>
            <person name="Labutti K."/>
            <person name="Haridas S."/>
            <person name="Kuo A."/>
            <person name="Salamov A."/>
            <person name="Ahrendt S.R."/>
            <person name="Lipzen A."/>
            <person name="Sullivan W."/>
            <person name="Andreopoulos W.B."/>
            <person name="Clum A."/>
            <person name="Lindquist E."/>
            <person name="Daum C."/>
            <person name="Ramamoorthy G.K."/>
            <person name="Gryganskyi A."/>
            <person name="Culley D."/>
            <person name="Magnuson J.K."/>
            <person name="James T.Y."/>
            <person name="O'Malley M.A."/>
            <person name="Stajich J.E."/>
            <person name="Spatafora J.W."/>
            <person name="Visel A."/>
            <person name="Grigoriev I.V."/>
        </authorList>
    </citation>
    <scope>NUCLEOTIDE SEQUENCE [LARGE SCALE GENOMIC DNA]</scope>
    <source>
        <strain evidence="2 3">CBS 931.73</strain>
    </source>
</reference>
<feature type="compositionally biased region" description="Basic residues" evidence="1">
    <location>
        <begin position="985"/>
        <end position="997"/>
    </location>
</feature>
<dbReference type="OrthoDB" id="5600603at2759"/>
<proteinExistence type="predicted"/>
<name>A0A1Y1ZAH7_9FUNG</name>
<feature type="compositionally biased region" description="Basic and acidic residues" evidence="1">
    <location>
        <begin position="272"/>
        <end position="281"/>
    </location>
</feature>
<evidence type="ECO:0000313" key="3">
    <source>
        <dbReference type="Proteomes" id="UP000193498"/>
    </source>
</evidence>
<evidence type="ECO:0000313" key="2">
    <source>
        <dbReference type="EMBL" id="ORY06805.1"/>
    </source>
</evidence>
<feature type="region of interest" description="Disordered" evidence="1">
    <location>
        <begin position="448"/>
        <end position="467"/>
    </location>
</feature>
<dbReference type="PANTHER" id="PTHR28122">
    <property type="entry name" value="E3 UBIQUITIN-PROTEIN LIGASE SUBSTRATE RECEPTOR MMS22"/>
    <property type="match status" value="1"/>
</dbReference>
<feature type="region of interest" description="Disordered" evidence="1">
    <location>
        <begin position="1732"/>
        <end position="1756"/>
    </location>
</feature>
<dbReference type="STRING" id="1314790.A0A1Y1ZAH7"/>
<dbReference type="GO" id="GO:0000724">
    <property type="term" value="P:double-strand break repair via homologous recombination"/>
    <property type="evidence" value="ECO:0007669"/>
    <property type="project" value="TreeGrafter"/>
</dbReference>
<dbReference type="InParanoid" id="A0A1Y1ZAH7"/>
<feature type="compositionally biased region" description="Polar residues" evidence="1">
    <location>
        <begin position="690"/>
        <end position="700"/>
    </location>
</feature>
<dbReference type="GO" id="GO:0031297">
    <property type="term" value="P:replication fork processing"/>
    <property type="evidence" value="ECO:0007669"/>
    <property type="project" value="InterPro"/>
</dbReference>
<feature type="compositionally biased region" description="Low complexity" evidence="1">
    <location>
        <begin position="1015"/>
        <end position="1024"/>
    </location>
</feature>
<comment type="caution">
    <text evidence="2">The sequence shown here is derived from an EMBL/GenBank/DDBJ whole genome shotgun (WGS) entry which is preliminary data.</text>
</comment>
<feature type="region of interest" description="Disordered" evidence="1">
    <location>
        <begin position="488"/>
        <end position="575"/>
    </location>
</feature>
<sequence>MSDDTVEDELGILYANQNSIDKQLSEIKSHTSITVEIPQRPVSLENYENNELILAEKSTTQELDTVINTGNVEDLEKQISDLSAVADTPSADTSNPNISNHLIVPEKPASSAFVEEISTAADKYKPGDSINAHPNAIHPPLLLNDSIPTKIDVQDGINPINISGEDNERTRIDSIENSQIPDESPGHNDNTSNEAISNDRRAVDDETQPNRSPEKETLPDTSSNLLTKYPLRKRTALSLHPYTRFSWTDPETLPNVRIDTSVLEEPIEPEDNVTKGKHDYYDSEGDNDYTDTQTRRFASSVAIDEDMGLIPDESELQALLDDTLVPNSHARGGAHHRTVYKRKRKTKSLVVKLALPGYRRQNVYSDTTATSSNSVAFQHRDEFSDTLARADEYLQALGTPESVSVVSPSRAKLGRRLMILDDEDEASALGNSRLPGPRSVIVEPDEAEALEDQSNRRSKYPPKLTKRNLAGKLPASFLRVYNVDNTTLQQKHSVQPRKSQLVSSTSSSPSQTSQVNYTDGERPLSPTSVFSDEMSGASDLEARSDNGSEADLDGTEAVWEKRPYRKRGPSGGSRKQKPINFVDIYELLLEEYADGEVPIFLRIACRRLIQKYNWGYDISDDPWAKMISFDPNFVDDDAYQEDQFTLSEWRHGGDFWRRKLRRLRRQRNALKKSQESRSHPTDSSKIPPERSQSNQQTSRGNPIVRKRKRPSRVVSTHPTLPDVEPRESQDNEIILLTPGQTEHELKPALSPKTPPLPGKRKRVPKSKLEQKLDKATTEGFLSTLSACKKLKGSGAKRKKVAAFVKTLRKRKNVKDGLLFASLDVSRTVANTPPKHALENPPPDYYHENQIPSPRAVRPSAQLPLKERPFRFLGVPRPMHDTNLSFKGKRQRLETIIGKIKRLSLNTATVNAPSSDSLQSHQSHLFNNNLPSYKPYITTNAPITTAKPSFVLSPRVSTTPFTTMPQSVADDGVPADTPTKNAPAISKRKRKGIAHRLLRPQSREENKQVSGTVTATETTSSYSNLNTTSDPLIAKQIFHTQLNSWYMQNKTSRFTPKPLISAQWFNESTFLGRGELNLLLKALDGNNTTKPVTMRVFEIFDADIMATTTIVEFTRIMPPFLSQFSDHICRIWELEKASQKVISGESEAYVIRSVNALLDFVTKFLQDHLPVANEEEKRTVFNVLGTECTYLLKRLDSLARVEWPDYSSAYWSLKTIGETYLHMICWSVQLHLSYHQLESPTYPCFSIGEVSKSLIRYLRKFPPDQFKLDTNDQGCSSWGGSIVVCLIHILDRLSQYTTQEELGASHLATPPFWSMFNEVILEDSRDTTEELQDWDFPPLAEKGEGIWNYLFAIVPLYQFNESGVYCSQRKCPSNWSLVQYLLETMSGLLELGEKASSAQFSHRQSRMLDQYVRSLFGRCYELCTMWQWDPDQKVLLLLYRFYEKRQFKDLSSESHPYFPRSLKEFSGIIPREIQVSDTCFHILLKFIYFSLNAWCERAASFKTVPLQEKSKREVRSFVSRISPTRVLKFTKSQATSDYSPLLNHYNLMLVFALTIPSSIRARSTVQMKSYLNFDESDQMSRKIHIEGFTLLGLIYQHRRENIQPILEVLNERMSQVSQEFLDIESKRSTPYVPSIFGERPSDEWLSESDRVKLAQNQANVAELIELIFGQYRRLAIGEDYLGAGFISTAWSTMLDPALKFPHKIRVSCIAHVNNLLKVRTDLRDAFSKGSVAGSTTDLTVEPSRSNEGSKGNHESPDDFDDFEFDDLDLDQLYVVEQEAVKTETFKTHDQPFATALDKINTGIRELVFAKYIIDLSRSEMEEKYSLHSSAVQKAVECWVDCIAISVEHGLRSWDAYFLSQSADSWTTVNNATGRKIISLYFVTRWQALYQNTTKYLEQIINIWFQTIVEPGFTVQHTMTSALLNQAVVPKIFYNLPIAIHSKQAITKTELVRLRSAIIGAVLSNMGDDYSFTLSSNPELCAGLKKKYHGYLKSMLSSLKDCFEANPSKYLNSPALFNEKENYIKLIHDIVGNVIEHCSAIMYQSDSFSTQLPELRYFMSKDFPLPPADHFYITQRLRGFSKLNYSTDPRLQKSLVEFFQTHLETIFGQIERERQDDQKLRALVASFLNTSKQSDNTAIWNTTVASFRMFIYGTIIKRYITCFIRRSELATLAIPALRLTSMILDSLSDEYWNLEDPVQGITSLQKEMSILLYPLTNALTQCHTDSHSNSVVHRIISKYVLQIFINCVKIFRHVHIDYRHFYAHNKEWASLLEQSVKIAYLKSILMVRDILPKKSRQEAFFQDCQDALSTEHINVTELSMLAPNRYFSFERQFPSTLLTRQIGECYSTRPMDEVAHELLATIFEFWSQIASFYPHIRASIIQDFSNIKLHHLFKFVEHSRISNLHFKTGNANAQSYRSIFWKSFARPARRTSFASGPPNDTRAEPLSV</sequence>
<accession>A0A1Y1ZAH7</accession>
<feature type="region of interest" description="Disordered" evidence="1">
    <location>
        <begin position="667"/>
        <end position="771"/>
    </location>
</feature>
<feature type="region of interest" description="Disordered" evidence="1">
    <location>
        <begin position="961"/>
        <end position="1024"/>
    </location>
</feature>
<dbReference type="Pfam" id="PF09462">
    <property type="entry name" value="Mus7"/>
    <property type="match status" value="1"/>
</dbReference>
<organism evidence="2 3">
    <name type="scientific">Basidiobolus meristosporus CBS 931.73</name>
    <dbReference type="NCBI Taxonomy" id="1314790"/>
    <lineage>
        <taxon>Eukaryota</taxon>
        <taxon>Fungi</taxon>
        <taxon>Fungi incertae sedis</taxon>
        <taxon>Zoopagomycota</taxon>
        <taxon>Entomophthoromycotina</taxon>
        <taxon>Basidiobolomycetes</taxon>
        <taxon>Basidiobolales</taxon>
        <taxon>Basidiobolaceae</taxon>
        <taxon>Basidiobolus</taxon>
    </lineage>
</organism>
<feature type="compositionally biased region" description="Polar residues" evidence="1">
    <location>
        <begin position="488"/>
        <end position="498"/>
    </location>
</feature>
<feature type="region of interest" description="Disordered" evidence="1">
    <location>
        <begin position="177"/>
        <end position="229"/>
    </location>
</feature>
<feature type="compositionally biased region" description="Polar residues" evidence="1">
    <location>
        <begin position="177"/>
        <end position="196"/>
    </location>
</feature>
<dbReference type="GO" id="GO:0035361">
    <property type="term" value="C:Cul8-RING ubiquitin ligase complex"/>
    <property type="evidence" value="ECO:0007669"/>
    <property type="project" value="TreeGrafter"/>
</dbReference>
<dbReference type="GO" id="GO:0005634">
    <property type="term" value="C:nucleus"/>
    <property type="evidence" value="ECO:0007669"/>
    <property type="project" value="InterPro"/>
</dbReference>
<gene>
    <name evidence="2" type="ORF">K493DRAFT_332953</name>
</gene>
<evidence type="ECO:0000256" key="1">
    <source>
        <dbReference type="SAM" id="MobiDB-lite"/>
    </source>
</evidence>
<dbReference type="PANTHER" id="PTHR28122:SF1">
    <property type="entry name" value="E3 UBIQUITIN-PROTEIN LIGASE SUBSTRATE RECEPTOR MMS22"/>
    <property type="match status" value="1"/>
</dbReference>
<evidence type="ECO:0008006" key="4">
    <source>
        <dbReference type="Google" id="ProtNLM"/>
    </source>
</evidence>
<feature type="compositionally biased region" description="Basic and acidic residues" evidence="1">
    <location>
        <begin position="672"/>
        <end position="682"/>
    </location>
</feature>
<dbReference type="EMBL" id="MCFE01000013">
    <property type="protein sequence ID" value="ORY06805.1"/>
    <property type="molecule type" value="Genomic_DNA"/>
</dbReference>
<feature type="compositionally biased region" description="Polar residues" evidence="1">
    <location>
        <begin position="1732"/>
        <end position="1748"/>
    </location>
</feature>
<feature type="compositionally biased region" description="Basic residues" evidence="1">
    <location>
        <begin position="456"/>
        <end position="466"/>
    </location>
</feature>
<keyword evidence="3" id="KW-1185">Reference proteome</keyword>